<dbReference type="SMART" id="SM00388">
    <property type="entry name" value="HisKA"/>
    <property type="match status" value="1"/>
</dbReference>
<keyword evidence="3" id="KW-0597">Phosphoprotein</keyword>
<dbReference type="Gene3D" id="3.30.565.10">
    <property type="entry name" value="Histidine kinase-like ATPase, C-terminal domain"/>
    <property type="match status" value="1"/>
</dbReference>
<name>A0ABV5FFL3_9FLAO</name>
<dbReference type="SMART" id="SM00387">
    <property type="entry name" value="HATPase_c"/>
    <property type="match status" value="1"/>
</dbReference>
<protein>
    <recommendedName>
        <fullName evidence="2">histidine kinase</fullName>
        <ecNumber evidence="2">2.7.13.3</ecNumber>
    </recommendedName>
</protein>
<comment type="caution">
    <text evidence="5">The sequence shown here is derived from an EMBL/GenBank/DDBJ whole genome shotgun (WGS) entry which is preliminary data.</text>
</comment>
<reference evidence="5 6" key="1">
    <citation type="submission" date="2024-09" db="EMBL/GenBank/DDBJ databases">
        <authorList>
            <person name="Sun Q."/>
            <person name="Mori K."/>
        </authorList>
    </citation>
    <scope>NUCLEOTIDE SEQUENCE [LARGE SCALE GENOMIC DNA]</scope>
    <source>
        <strain evidence="5 6">CECT 8622</strain>
    </source>
</reference>
<keyword evidence="5" id="KW-0418">Kinase</keyword>
<dbReference type="PANTHER" id="PTHR43547">
    <property type="entry name" value="TWO-COMPONENT HISTIDINE KINASE"/>
    <property type="match status" value="1"/>
</dbReference>
<dbReference type="RefSeq" id="WP_379862501.1">
    <property type="nucleotide sequence ID" value="NZ_JBHMFC010000105.1"/>
</dbReference>
<sequence length="370" mass="41009">MKLKINTELALRERIKELTCLYEVSSIIVNADLEILEDTIGAIAFSLKKAFRYPKETHIVIATGNIEVGTSHNPIDVKAKLVTNISIFNKHEGTISAYLKDPKGLKKGFLNEEQLLLDNIALKLGSLLERMEIRKSETSLKRQMERADRLGILGELTAGIAHELNTPLANILGFSELIKDNLDEADDKNIADLDKIIQNAIFSREVVKKLMFFACEMPQEMTQVNLVPNIKNAIDLLDATFRKHQVKYVVKIETETLWLQADTIQLTQIIFNLIINAIYFSPKNGLVTIEAFESGKDIILKISDQGPGLSLEALEKVFQPFFTTKPTGDGAGLGLSVVHGIVSSHNGTISAENNPAKGATFTVILPKETK</sequence>
<evidence type="ECO:0000259" key="4">
    <source>
        <dbReference type="PROSITE" id="PS50109"/>
    </source>
</evidence>
<dbReference type="InterPro" id="IPR005467">
    <property type="entry name" value="His_kinase_dom"/>
</dbReference>
<dbReference type="InterPro" id="IPR004358">
    <property type="entry name" value="Sig_transdc_His_kin-like_C"/>
</dbReference>
<evidence type="ECO:0000313" key="5">
    <source>
        <dbReference type="EMBL" id="MFB9058256.1"/>
    </source>
</evidence>
<dbReference type="PRINTS" id="PR00344">
    <property type="entry name" value="BCTRLSENSOR"/>
</dbReference>
<gene>
    <name evidence="5" type="ORF">ACFFU9_16040</name>
</gene>
<dbReference type="SUPFAM" id="SSF47384">
    <property type="entry name" value="Homodimeric domain of signal transducing histidine kinase"/>
    <property type="match status" value="1"/>
</dbReference>
<dbReference type="Gene3D" id="1.10.287.130">
    <property type="match status" value="1"/>
</dbReference>
<dbReference type="InterPro" id="IPR036097">
    <property type="entry name" value="HisK_dim/P_sf"/>
</dbReference>
<organism evidence="5 6">
    <name type="scientific">Mariniflexile ostreae</name>
    <dbReference type="NCBI Taxonomy" id="1520892"/>
    <lineage>
        <taxon>Bacteria</taxon>
        <taxon>Pseudomonadati</taxon>
        <taxon>Bacteroidota</taxon>
        <taxon>Flavobacteriia</taxon>
        <taxon>Flavobacteriales</taxon>
        <taxon>Flavobacteriaceae</taxon>
        <taxon>Mariniflexile</taxon>
    </lineage>
</organism>
<feature type="domain" description="Histidine kinase" evidence="4">
    <location>
        <begin position="159"/>
        <end position="369"/>
    </location>
</feature>
<dbReference type="InterPro" id="IPR036890">
    <property type="entry name" value="HATPase_C_sf"/>
</dbReference>
<comment type="catalytic activity">
    <reaction evidence="1">
        <text>ATP + protein L-histidine = ADP + protein N-phospho-L-histidine.</text>
        <dbReference type="EC" id="2.7.13.3"/>
    </reaction>
</comment>
<evidence type="ECO:0000256" key="1">
    <source>
        <dbReference type="ARBA" id="ARBA00000085"/>
    </source>
</evidence>
<dbReference type="CDD" id="cd00075">
    <property type="entry name" value="HATPase"/>
    <property type="match status" value="1"/>
</dbReference>
<dbReference type="EC" id="2.7.13.3" evidence="2"/>
<dbReference type="PROSITE" id="PS50109">
    <property type="entry name" value="HIS_KIN"/>
    <property type="match status" value="1"/>
</dbReference>
<dbReference type="SUPFAM" id="SSF55874">
    <property type="entry name" value="ATPase domain of HSP90 chaperone/DNA topoisomerase II/histidine kinase"/>
    <property type="match status" value="1"/>
</dbReference>
<dbReference type="EMBL" id="JBHMFC010000105">
    <property type="protein sequence ID" value="MFB9058256.1"/>
    <property type="molecule type" value="Genomic_DNA"/>
</dbReference>
<proteinExistence type="predicted"/>
<dbReference type="GO" id="GO:0016301">
    <property type="term" value="F:kinase activity"/>
    <property type="evidence" value="ECO:0007669"/>
    <property type="project" value="UniProtKB-KW"/>
</dbReference>
<evidence type="ECO:0000313" key="6">
    <source>
        <dbReference type="Proteomes" id="UP001589585"/>
    </source>
</evidence>
<dbReference type="InterPro" id="IPR003661">
    <property type="entry name" value="HisK_dim/P_dom"/>
</dbReference>
<dbReference type="PANTHER" id="PTHR43547:SF2">
    <property type="entry name" value="HYBRID SIGNAL TRANSDUCTION HISTIDINE KINASE C"/>
    <property type="match status" value="1"/>
</dbReference>
<dbReference type="Pfam" id="PF00512">
    <property type="entry name" value="HisKA"/>
    <property type="match status" value="1"/>
</dbReference>
<keyword evidence="5" id="KW-0808">Transferase</keyword>
<evidence type="ECO:0000256" key="2">
    <source>
        <dbReference type="ARBA" id="ARBA00012438"/>
    </source>
</evidence>
<keyword evidence="6" id="KW-1185">Reference proteome</keyword>
<dbReference type="Pfam" id="PF02518">
    <property type="entry name" value="HATPase_c"/>
    <property type="match status" value="1"/>
</dbReference>
<dbReference type="Proteomes" id="UP001589585">
    <property type="component" value="Unassembled WGS sequence"/>
</dbReference>
<dbReference type="CDD" id="cd00082">
    <property type="entry name" value="HisKA"/>
    <property type="match status" value="1"/>
</dbReference>
<accession>A0ABV5FFL3</accession>
<evidence type="ECO:0000256" key="3">
    <source>
        <dbReference type="ARBA" id="ARBA00022553"/>
    </source>
</evidence>
<dbReference type="InterPro" id="IPR003594">
    <property type="entry name" value="HATPase_dom"/>
</dbReference>